<name>S5SX70_9CORY</name>
<dbReference type="AlphaFoldDB" id="S5SX70"/>
<sequence>MAALGRAFAEGRLTIDEYDDRCKGVTHANVRSDLDQYFLDIPQNPDGSGKELDAVYSAQEIAAAHKSSKNIKAGLLGLTTVGALVATPILMTAVGELAGLLIFVIPMVWILLYIMKIGPKSWYTPSPKQIEKERLREIQSADALRNAERKAAEQARQAELKAQRQQLASELTNEAMGFAKRSLDKFKKK</sequence>
<evidence type="ECO:0000256" key="2">
    <source>
        <dbReference type="SAM" id="Phobius"/>
    </source>
</evidence>
<keyword evidence="1" id="KW-0175">Coiled coil</keyword>
<gene>
    <name evidence="4" type="ORF">B841_11835</name>
</gene>
<reference evidence="4 5" key="1">
    <citation type="submission" date="2012-11" db="EMBL/GenBank/DDBJ databases">
        <title>The complete genome sequence of Corynebacterium maris Coryn-1 (=DSM 45190).</title>
        <authorList>
            <person name="Schaffert L."/>
            <person name="Albersmeier A."/>
            <person name="Kalinowski J."/>
            <person name="Ruckert C."/>
        </authorList>
    </citation>
    <scope>NUCLEOTIDE SEQUENCE [LARGE SCALE GENOMIC DNA]</scope>
    <source>
        <strain evidence="5">Coryn-1</strain>
    </source>
</reference>
<evidence type="ECO:0000256" key="1">
    <source>
        <dbReference type="SAM" id="Coils"/>
    </source>
</evidence>
<evidence type="ECO:0000313" key="5">
    <source>
        <dbReference type="Proteomes" id="UP000015388"/>
    </source>
</evidence>
<dbReference type="eggNOG" id="ENOG50339YM">
    <property type="taxonomic scope" value="Bacteria"/>
</dbReference>
<keyword evidence="2" id="KW-0472">Membrane</keyword>
<dbReference type="PATRIC" id="fig|1224163.3.peg.2390"/>
<feature type="transmembrane region" description="Helical" evidence="2">
    <location>
        <begin position="97"/>
        <end position="115"/>
    </location>
</feature>
<keyword evidence="2" id="KW-0812">Transmembrane</keyword>
<evidence type="ECO:0000259" key="3">
    <source>
        <dbReference type="Pfam" id="PF08044"/>
    </source>
</evidence>
<dbReference type="InterPro" id="IPR012551">
    <property type="entry name" value="DUF1707_SHOCT-like"/>
</dbReference>
<dbReference type="Pfam" id="PF08044">
    <property type="entry name" value="DUF1707"/>
    <property type="match status" value="1"/>
</dbReference>
<feature type="domain" description="DUF1707" evidence="3">
    <location>
        <begin position="2"/>
        <end position="42"/>
    </location>
</feature>
<dbReference type="Proteomes" id="UP000015388">
    <property type="component" value="Chromosome"/>
</dbReference>
<proteinExistence type="predicted"/>
<feature type="coiled-coil region" evidence="1">
    <location>
        <begin position="141"/>
        <end position="170"/>
    </location>
</feature>
<dbReference type="EMBL" id="CP003924">
    <property type="protein sequence ID" value="AGS35839.1"/>
    <property type="molecule type" value="Genomic_DNA"/>
</dbReference>
<feature type="transmembrane region" description="Helical" evidence="2">
    <location>
        <begin position="73"/>
        <end position="91"/>
    </location>
</feature>
<organism evidence="4 5">
    <name type="scientific">Corynebacterium maris DSM 45190</name>
    <dbReference type="NCBI Taxonomy" id="1224163"/>
    <lineage>
        <taxon>Bacteria</taxon>
        <taxon>Bacillati</taxon>
        <taxon>Actinomycetota</taxon>
        <taxon>Actinomycetes</taxon>
        <taxon>Mycobacteriales</taxon>
        <taxon>Corynebacteriaceae</taxon>
        <taxon>Corynebacterium</taxon>
    </lineage>
</organism>
<evidence type="ECO:0000313" key="4">
    <source>
        <dbReference type="EMBL" id="AGS35839.1"/>
    </source>
</evidence>
<dbReference type="HOGENOM" id="CLU_102484_0_0_11"/>
<dbReference type="STRING" id="1224163.B841_11835"/>
<accession>S5SX70</accession>
<keyword evidence="5" id="KW-1185">Reference proteome</keyword>
<dbReference type="KEGG" id="cmd:B841_11835"/>
<protein>
    <recommendedName>
        <fullName evidence="3">DUF1707 domain-containing protein</fullName>
    </recommendedName>
</protein>
<keyword evidence="2" id="KW-1133">Transmembrane helix</keyword>